<keyword evidence="2" id="KW-1185">Reference proteome</keyword>
<organism evidence="1 2">
    <name type="scientific">Pseudofulvimonas gallinarii</name>
    <dbReference type="NCBI Taxonomy" id="634155"/>
    <lineage>
        <taxon>Bacteria</taxon>
        <taxon>Pseudomonadati</taxon>
        <taxon>Pseudomonadota</taxon>
        <taxon>Gammaproteobacteria</taxon>
        <taxon>Lysobacterales</taxon>
        <taxon>Rhodanobacteraceae</taxon>
        <taxon>Pseudofulvimonas</taxon>
    </lineage>
</organism>
<dbReference type="EMBL" id="SMAF01000016">
    <property type="protein sequence ID" value="TCS96207.1"/>
    <property type="molecule type" value="Genomic_DNA"/>
</dbReference>
<reference evidence="1 2" key="1">
    <citation type="submission" date="2019-03" db="EMBL/GenBank/DDBJ databases">
        <title>Genomic Encyclopedia of Type Strains, Phase IV (KMG-IV): sequencing the most valuable type-strain genomes for metagenomic binning, comparative biology and taxonomic classification.</title>
        <authorList>
            <person name="Goeker M."/>
        </authorList>
    </citation>
    <scope>NUCLEOTIDE SEQUENCE [LARGE SCALE GENOMIC DNA]</scope>
    <source>
        <strain evidence="1 2">DSM 21944</strain>
    </source>
</reference>
<name>A0A4V2UVL0_9GAMM</name>
<proteinExistence type="predicted"/>
<accession>A0A4V2UVL0</accession>
<evidence type="ECO:0000313" key="1">
    <source>
        <dbReference type="EMBL" id="TCS96207.1"/>
    </source>
</evidence>
<protein>
    <submittedName>
        <fullName evidence="1">Uncharacterized protein</fullName>
    </submittedName>
</protein>
<sequence length="527" mass="54809">MKMPHSWQNHALAYASVGSGLIGASLSAAGGVSNRPIAQADPSMKIGTKLAGCTALALGLAHAVMVVAAPRVGGSPGQAPEPADTPDHIKLFLADPELGIAGRITATDGAVIYFQTRPTIDPETGAPSAVGVRIVDAEARTLVTTGGSSAGDVAIPVKEAMASATLLGELSAGLAEFDLHPALSVQKAALADAVGRSAARSPFDYPLVLEPSQVKAAAGDTGALVDFYLAASAGIELARGEAGMLKARFGDGLGYESAQFFRADEENEDGEPGRIDVYSRVLDRAGRNLGAEFGGDWVPEGWDDVLAAQAVDNRIHDGIASDMGAAAMALNALALGAKSSYGVAFSSELELASMQRLARALAENLLPQRDEGVVAAGEVVAKATGRYRTAIQVHKKWLVWPTEHSATRVYQHLFTTATSSTYSVTATINFCNHGTCAGGSGMSQKCSYTGPRMGSYRLPQSRFVPAGQTGAGTRHTCSSNYGVAGVNNHNCHDDSYVQVRAIRGLSYTHDGGRCKDWDFWATAPGCS</sequence>
<dbReference type="AlphaFoldDB" id="A0A4V2UVL0"/>
<comment type="caution">
    <text evidence="1">The sequence shown here is derived from an EMBL/GenBank/DDBJ whole genome shotgun (WGS) entry which is preliminary data.</text>
</comment>
<gene>
    <name evidence="1" type="ORF">EDC25_11661</name>
</gene>
<dbReference type="Proteomes" id="UP000294599">
    <property type="component" value="Unassembled WGS sequence"/>
</dbReference>
<evidence type="ECO:0000313" key="2">
    <source>
        <dbReference type="Proteomes" id="UP000294599"/>
    </source>
</evidence>